<evidence type="ECO:0000313" key="1">
    <source>
        <dbReference type="EMBL" id="GES74977.1"/>
    </source>
</evidence>
<proteinExistence type="predicted"/>
<dbReference type="OrthoDB" id="2376482at2759"/>
<gene>
    <name evidence="1" type="ORF">RCL2_000243200</name>
</gene>
<dbReference type="EMBL" id="BLAL01000013">
    <property type="protein sequence ID" value="GES74977.1"/>
    <property type="molecule type" value="Genomic_DNA"/>
</dbReference>
<sequence>MQEHSVIIRVVGPYSHRRVALVEHFNKTLSKILYKIQYAVESISSDPKLIRAWIRYLPEAIDYLNNYPTHLIREPGSVKWGLEPVKAIALERVESRPSTKYKRPVGKDEIALKKGDTVPYLLANAEWEEVVVIKNEPVLYYLGSDDDEFAPKRGFVREELMLIADPKRLEALEEWDQAIDYARRRGGQCLERTGQINGHGIYLWSCENGAHRWEYPLKYIMKKFEWCPLYHHTQERKCRYIFEDLLGKKFPPCRAKFLDGLHLDGYNEELRLAFEYQGPQHYHYNRLYHQENESLETQKIHDQKKWYICKNQGIYLIKVPYSADLVSYIRHTLIEKGFLNSSSS</sequence>
<dbReference type="Proteomes" id="UP000615446">
    <property type="component" value="Unassembled WGS sequence"/>
</dbReference>
<dbReference type="Gene3D" id="3.40.960.10">
    <property type="entry name" value="VSR Endonuclease"/>
    <property type="match status" value="1"/>
</dbReference>
<accession>A0A8H3QDG7</accession>
<organism evidence="1 2">
    <name type="scientific">Rhizophagus clarus</name>
    <dbReference type="NCBI Taxonomy" id="94130"/>
    <lineage>
        <taxon>Eukaryota</taxon>
        <taxon>Fungi</taxon>
        <taxon>Fungi incertae sedis</taxon>
        <taxon>Mucoromycota</taxon>
        <taxon>Glomeromycotina</taxon>
        <taxon>Glomeromycetes</taxon>
        <taxon>Glomerales</taxon>
        <taxon>Glomeraceae</taxon>
        <taxon>Rhizophagus</taxon>
    </lineage>
</organism>
<comment type="caution">
    <text evidence="1">The sequence shown here is derived from an EMBL/GenBank/DDBJ whole genome shotgun (WGS) entry which is preliminary data.</text>
</comment>
<evidence type="ECO:0000313" key="2">
    <source>
        <dbReference type="Proteomes" id="UP000615446"/>
    </source>
</evidence>
<reference evidence="1" key="1">
    <citation type="submission" date="2019-10" db="EMBL/GenBank/DDBJ databases">
        <title>Conservation and host-specific expression of non-tandemly repeated heterogenous ribosome RNA gene in arbuscular mycorrhizal fungi.</title>
        <authorList>
            <person name="Maeda T."/>
            <person name="Kobayashi Y."/>
            <person name="Nakagawa T."/>
            <person name="Ezawa T."/>
            <person name="Yamaguchi K."/>
            <person name="Bino T."/>
            <person name="Nishimoto Y."/>
            <person name="Shigenobu S."/>
            <person name="Kawaguchi M."/>
        </authorList>
    </citation>
    <scope>NUCLEOTIDE SEQUENCE</scope>
    <source>
        <strain evidence="1">HR1</strain>
    </source>
</reference>
<dbReference type="AlphaFoldDB" id="A0A8H3QDG7"/>
<protein>
    <submittedName>
        <fullName evidence="1">Uncharacterized protein</fullName>
    </submittedName>
</protein>
<name>A0A8H3QDG7_9GLOM</name>